<name>A0ABN6D726_9BURK</name>
<dbReference type="Proteomes" id="UP000824366">
    <property type="component" value="Chromosome"/>
</dbReference>
<gene>
    <name evidence="1" type="ORF">MIZ03_2725</name>
</gene>
<sequence>MTLSVTTLSQLQQVMTNDQGLQIKLKGIVDTQQAAAIVAEAAAQHGITVTQAELVQHFAESRNTLADQVLSDAELDAVAGGFSRDEFIAISVFSLGIGCLWISVDRNRSKALPSDDPMRMGLGTVEFCVG</sequence>
<keyword evidence="2" id="KW-1185">Reference proteome</keyword>
<reference evidence="1 2" key="1">
    <citation type="journal article" date="2021" name="Microbiol. Spectr.">
        <title>A Single Bacterium Capable of Oxidation and Reduction of Iron at Circumneutral pH.</title>
        <authorList>
            <person name="Kato S."/>
            <person name="Ohkuma M."/>
        </authorList>
    </citation>
    <scope>NUCLEOTIDE SEQUENCE [LARGE SCALE GENOMIC DNA]</scope>
    <source>
        <strain evidence="1 2">MIZ03</strain>
    </source>
</reference>
<protein>
    <recommendedName>
        <fullName evidence="3">Nif11 domain-containing protein</fullName>
    </recommendedName>
</protein>
<proteinExistence type="predicted"/>
<evidence type="ECO:0008006" key="3">
    <source>
        <dbReference type="Google" id="ProtNLM"/>
    </source>
</evidence>
<dbReference type="EMBL" id="AP024238">
    <property type="protein sequence ID" value="BCO27834.1"/>
    <property type="molecule type" value="Genomic_DNA"/>
</dbReference>
<evidence type="ECO:0000313" key="1">
    <source>
        <dbReference type="EMBL" id="BCO27834.1"/>
    </source>
</evidence>
<evidence type="ECO:0000313" key="2">
    <source>
        <dbReference type="Proteomes" id="UP000824366"/>
    </source>
</evidence>
<organism evidence="1 2">
    <name type="scientific">Rhodoferax lithotrophicus</name>
    <dbReference type="NCBI Taxonomy" id="2798804"/>
    <lineage>
        <taxon>Bacteria</taxon>
        <taxon>Pseudomonadati</taxon>
        <taxon>Pseudomonadota</taxon>
        <taxon>Betaproteobacteria</taxon>
        <taxon>Burkholderiales</taxon>
        <taxon>Comamonadaceae</taxon>
        <taxon>Rhodoferax</taxon>
    </lineage>
</organism>
<dbReference type="RefSeq" id="WP_223903846.1">
    <property type="nucleotide sequence ID" value="NZ_AP024238.1"/>
</dbReference>
<accession>A0ABN6D726</accession>